<name>A0A5J4QR43_9EUKA</name>
<dbReference type="AlphaFoldDB" id="A0A5J4QR43"/>
<sequence>QKSVVDEYALSEDTAVSIGRNERRVDMEPFLNHDPGRTLVFLPKVEIIFLIN</sequence>
<organism evidence="1 3">
    <name type="scientific">Streblomastix strix</name>
    <dbReference type="NCBI Taxonomy" id="222440"/>
    <lineage>
        <taxon>Eukaryota</taxon>
        <taxon>Metamonada</taxon>
        <taxon>Preaxostyla</taxon>
        <taxon>Oxymonadida</taxon>
        <taxon>Streblomastigidae</taxon>
        <taxon>Streblomastix</taxon>
    </lineage>
</organism>
<dbReference type="EMBL" id="SNRW01017093">
    <property type="protein sequence ID" value="KAA6368698.1"/>
    <property type="molecule type" value="Genomic_DNA"/>
</dbReference>
<gene>
    <name evidence="2" type="ORF">EZS28_035774</name>
    <name evidence="1" type="ORF">EZS28_054203</name>
</gene>
<proteinExistence type="predicted"/>
<reference evidence="1 3" key="1">
    <citation type="submission" date="2019-03" db="EMBL/GenBank/DDBJ databases">
        <title>Single cell metagenomics reveals metabolic interactions within the superorganism composed of flagellate Streblomastix strix and complex community of Bacteroidetes bacteria on its surface.</title>
        <authorList>
            <person name="Treitli S.C."/>
            <person name="Kolisko M."/>
            <person name="Husnik F."/>
            <person name="Keeling P."/>
            <person name="Hampl V."/>
        </authorList>
    </citation>
    <scope>NUCLEOTIDE SEQUENCE [LARGE SCALE GENOMIC DNA]</scope>
    <source>
        <strain evidence="1">ST1C</strain>
    </source>
</reference>
<evidence type="ECO:0000313" key="3">
    <source>
        <dbReference type="Proteomes" id="UP000324800"/>
    </source>
</evidence>
<protein>
    <submittedName>
        <fullName evidence="1">Uncharacterized protein</fullName>
    </submittedName>
</protein>
<comment type="caution">
    <text evidence="1">The sequence shown here is derived from an EMBL/GenBank/DDBJ whole genome shotgun (WGS) entry which is preliminary data.</text>
</comment>
<evidence type="ECO:0000313" key="2">
    <source>
        <dbReference type="EMBL" id="KAA6368698.1"/>
    </source>
</evidence>
<evidence type="ECO:0000313" key="1">
    <source>
        <dbReference type="EMBL" id="KAA6324316.1"/>
    </source>
</evidence>
<dbReference type="EMBL" id="SNRW01044404">
    <property type="protein sequence ID" value="KAA6324316.1"/>
    <property type="molecule type" value="Genomic_DNA"/>
</dbReference>
<accession>A0A5J4QR43</accession>
<feature type="non-terminal residue" evidence="1">
    <location>
        <position position="1"/>
    </location>
</feature>
<dbReference type="Proteomes" id="UP000324800">
    <property type="component" value="Unassembled WGS sequence"/>
</dbReference>